<feature type="region of interest" description="Disordered" evidence="1">
    <location>
        <begin position="1"/>
        <end position="22"/>
    </location>
</feature>
<reference evidence="3" key="1">
    <citation type="submission" date="2024-01" db="EMBL/GenBank/DDBJ databases">
        <authorList>
            <person name="Webb A."/>
        </authorList>
    </citation>
    <scope>NUCLEOTIDE SEQUENCE</scope>
    <source>
        <strain evidence="3">Pm1</strain>
    </source>
</reference>
<comment type="caution">
    <text evidence="3">The sequence shown here is derived from an EMBL/GenBank/DDBJ whole genome shotgun (WGS) entry which is preliminary data.</text>
</comment>
<evidence type="ECO:0000313" key="3">
    <source>
        <dbReference type="EMBL" id="CAK7926605.1"/>
    </source>
</evidence>
<accession>A0AAV1TW02</accession>
<sequence length="101" mass="10547">MRGPPMTIDAIGDAEEKAPVPRGYQRATDLGASRFTSLEPPRARRTAAAAARTSVCATPAGVYSATAAVTSRPATSLCATGPQRLRDAVSKPAEVKHTQVR</sequence>
<organism evidence="3 4">
    <name type="scientific">Peronospora matthiolae</name>
    <dbReference type="NCBI Taxonomy" id="2874970"/>
    <lineage>
        <taxon>Eukaryota</taxon>
        <taxon>Sar</taxon>
        <taxon>Stramenopiles</taxon>
        <taxon>Oomycota</taxon>
        <taxon>Peronosporomycetes</taxon>
        <taxon>Peronosporales</taxon>
        <taxon>Peronosporaceae</taxon>
        <taxon>Peronospora</taxon>
    </lineage>
</organism>
<dbReference type="EMBL" id="CAKLBY020000014">
    <property type="protein sequence ID" value="CAK7896641.1"/>
    <property type="molecule type" value="Genomic_DNA"/>
</dbReference>
<dbReference type="AlphaFoldDB" id="A0AAV1TW02"/>
<evidence type="ECO:0000313" key="2">
    <source>
        <dbReference type="EMBL" id="CAK7896641.1"/>
    </source>
</evidence>
<gene>
    <name evidence="3" type="ORF">PM001_LOCUS11755</name>
    <name evidence="2" type="ORF">PM001_LOCUS1280</name>
</gene>
<proteinExistence type="predicted"/>
<dbReference type="Proteomes" id="UP001162060">
    <property type="component" value="Unassembled WGS sequence"/>
</dbReference>
<evidence type="ECO:0000313" key="4">
    <source>
        <dbReference type="Proteomes" id="UP001162060"/>
    </source>
</evidence>
<evidence type="ECO:0000256" key="1">
    <source>
        <dbReference type="SAM" id="MobiDB-lite"/>
    </source>
</evidence>
<protein>
    <submittedName>
        <fullName evidence="3">Uncharacterized protein</fullName>
    </submittedName>
</protein>
<dbReference type="EMBL" id="CAKLBY020000101">
    <property type="protein sequence ID" value="CAK7926605.1"/>
    <property type="molecule type" value="Genomic_DNA"/>
</dbReference>
<name>A0AAV1TW02_9STRA</name>